<dbReference type="EMBL" id="LSRX01000621">
    <property type="protein sequence ID" value="OLP92464.1"/>
    <property type="molecule type" value="Genomic_DNA"/>
</dbReference>
<reference evidence="1 2" key="1">
    <citation type="submission" date="2016-02" db="EMBL/GenBank/DDBJ databases">
        <title>Genome analysis of coral dinoflagellate symbionts highlights evolutionary adaptations to a symbiotic lifestyle.</title>
        <authorList>
            <person name="Aranda M."/>
            <person name="Li Y."/>
            <person name="Liew Y.J."/>
            <person name="Baumgarten S."/>
            <person name="Simakov O."/>
            <person name="Wilson M."/>
            <person name="Piel J."/>
            <person name="Ashoor H."/>
            <person name="Bougouffa S."/>
            <person name="Bajic V.B."/>
            <person name="Ryu T."/>
            <person name="Ravasi T."/>
            <person name="Bayer T."/>
            <person name="Micklem G."/>
            <person name="Kim H."/>
            <person name="Bhak J."/>
            <person name="Lajeunesse T.C."/>
            <person name="Voolstra C.R."/>
        </authorList>
    </citation>
    <scope>NUCLEOTIDE SEQUENCE [LARGE SCALE GENOMIC DNA]</scope>
    <source>
        <strain evidence="1 2">CCMP2467</strain>
    </source>
</reference>
<evidence type="ECO:0000313" key="1">
    <source>
        <dbReference type="EMBL" id="OLP92464.1"/>
    </source>
</evidence>
<proteinExistence type="predicted"/>
<organism evidence="1 2">
    <name type="scientific">Symbiodinium microadriaticum</name>
    <name type="common">Dinoflagellate</name>
    <name type="synonym">Zooxanthella microadriatica</name>
    <dbReference type="NCBI Taxonomy" id="2951"/>
    <lineage>
        <taxon>Eukaryota</taxon>
        <taxon>Sar</taxon>
        <taxon>Alveolata</taxon>
        <taxon>Dinophyceae</taxon>
        <taxon>Suessiales</taxon>
        <taxon>Symbiodiniaceae</taxon>
        <taxon>Symbiodinium</taxon>
    </lineage>
</organism>
<protein>
    <submittedName>
        <fullName evidence="1">Uncharacterized protein</fullName>
    </submittedName>
</protein>
<gene>
    <name evidence="1" type="ORF">AK812_SmicGene25733</name>
</gene>
<comment type="caution">
    <text evidence="1">The sequence shown here is derived from an EMBL/GenBank/DDBJ whole genome shotgun (WGS) entry which is preliminary data.</text>
</comment>
<sequence length="143" mass="15893">MFAMGLRLWRLKLDLDALRPARRCALGFSGLLDFTGPKLGDMLLMTMPDGGSRAHRHRRGRAPARCPMCYIGGLATFPCQSAAGFLRYAWQRACPAIPVANLQTTSCSWLCSLTSATKTKAGWQMLEDCRASPSHPVRDRRQH</sequence>
<accession>A0A1Q9DB87</accession>
<dbReference type="AlphaFoldDB" id="A0A1Q9DB87"/>
<dbReference type="Proteomes" id="UP000186817">
    <property type="component" value="Unassembled WGS sequence"/>
</dbReference>
<keyword evidence="2" id="KW-1185">Reference proteome</keyword>
<evidence type="ECO:0000313" key="2">
    <source>
        <dbReference type="Proteomes" id="UP000186817"/>
    </source>
</evidence>
<name>A0A1Q9DB87_SYMMI</name>